<feature type="domain" description="PLAT" evidence="3">
    <location>
        <begin position="62"/>
        <end position="179"/>
    </location>
</feature>
<dbReference type="EMBL" id="BMAT01007275">
    <property type="protein sequence ID" value="GFR61376.1"/>
    <property type="molecule type" value="Genomic_DNA"/>
</dbReference>
<evidence type="ECO:0000313" key="5">
    <source>
        <dbReference type="Proteomes" id="UP000762676"/>
    </source>
</evidence>
<feature type="domain" description="PLAT" evidence="3">
    <location>
        <begin position="523"/>
        <end position="644"/>
    </location>
</feature>
<dbReference type="Gene3D" id="2.60.60.20">
    <property type="entry name" value="PLAT/LH2 domain"/>
    <property type="match status" value="2"/>
</dbReference>
<dbReference type="SMART" id="SM00308">
    <property type="entry name" value="LH2"/>
    <property type="match status" value="3"/>
</dbReference>
<dbReference type="InterPro" id="IPR001024">
    <property type="entry name" value="PLAT/LH2_dom"/>
</dbReference>
<evidence type="ECO:0000256" key="1">
    <source>
        <dbReference type="PROSITE-ProRule" id="PRU00152"/>
    </source>
</evidence>
<feature type="region of interest" description="Disordered" evidence="2">
    <location>
        <begin position="665"/>
        <end position="922"/>
    </location>
</feature>
<gene>
    <name evidence="4" type="ORF">ElyMa_003556300</name>
</gene>
<proteinExistence type="predicted"/>
<dbReference type="SUPFAM" id="SSF49723">
    <property type="entry name" value="Lipase/lipooxygenase domain (PLAT/LH2 domain)"/>
    <property type="match status" value="4"/>
</dbReference>
<evidence type="ECO:0000259" key="3">
    <source>
        <dbReference type="PROSITE" id="PS50095"/>
    </source>
</evidence>
<feature type="compositionally biased region" description="Basic and acidic residues" evidence="2">
    <location>
        <begin position="665"/>
        <end position="679"/>
    </location>
</feature>
<keyword evidence="5" id="KW-1185">Reference proteome</keyword>
<dbReference type="CDD" id="cd01756">
    <property type="entry name" value="PLAT_repeat"/>
    <property type="match status" value="1"/>
</dbReference>
<feature type="compositionally biased region" description="Basic and acidic residues" evidence="2">
    <location>
        <begin position="790"/>
        <end position="814"/>
    </location>
</feature>
<feature type="domain" description="PLAT" evidence="3">
    <location>
        <begin position="393"/>
        <end position="511"/>
    </location>
</feature>
<dbReference type="AlphaFoldDB" id="A0AAV4ELJ8"/>
<dbReference type="Proteomes" id="UP000762676">
    <property type="component" value="Unassembled WGS sequence"/>
</dbReference>
<comment type="caution">
    <text evidence="1">Lacks conserved residue(s) required for the propagation of feature annotation.</text>
</comment>
<evidence type="ECO:0000313" key="4">
    <source>
        <dbReference type="EMBL" id="GFR61376.1"/>
    </source>
</evidence>
<evidence type="ECO:0000256" key="2">
    <source>
        <dbReference type="SAM" id="MobiDB-lite"/>
    </source>
</evidence>
<organism evidence="4 5">
    <name type="scientific">Elysia marginata</name>
    <dbReference type="NCBI Taxonomy" id="1093978"/>
    <lineage>
        <taxon>Eukaryota</taxon>
        <taxon>Metazoa</taxon>
        <taxon>Spiralia</taxon>
        <taxon>Lophotrochozoa</taxon>
        <taxon>Mollusca</taxon>
        <taxon>Gastropoda</taxon>
        <taxon>Heterobranchia</taxon>
        <taxon>Euthyneura</taxon>
        <taxon>Panpulmonata</taxon>
        <taxon>Sacoglossa</taxon>
        <taxon>Placobranchoidea</taxon>
        <taxon>Plakobranchidae</taxon>
        <taxon>Elysia</taxon>
    </lineage>
</organism>
<dbReference type="PANTHER" id="PTHR45901:SF7">
    <property type="entry name" value="OXYGEN-REGULATED PROTEIN 1"/>
    <property type="match status" value="1"/>
</dbReference>
<comment type="caution">
    <text evidence="4">The sequence shown here is derived from an EMBL/GenBank/DDBJ whole genome shotgun (WGS) entry which is preliminary data.</text>
</comment>
<dbReference type="PANTHER" id="PTHR45901">
    <property type="entry name" value="PROTEIN CBG12474"/>
    <property type="match status" value="1"/>
</dbReference>
<dbReference type="InterPro" id="IPR052970">
    <property type="entry name" value="Inner_ear_hair_cell_LOXHD"/>
</dbReference>
<feature type="compositionally biased region" description="Acidic residues" evidence="2">
    <location>
        <begin position="743"/>
        <end position="752"/>
    </location>
</feature>
<feature type="region of interest" description="Disordered" evidence="2">
    <location>
        <begin position="304"/>
        <end position="392"/>
    </location>
</feature>
<feature type="domain" description="PLAT" evidence="3">
    <location>
        <begin position="190"/>
        <end position="308"/>
    </location>
</feature>
<dbReference type="Gene3D" id="2.40.180.10">
    <property type="entry name" value="Catalase core domain"/>
    <property type="match status" value="2"/>
</dbReference>
<feature type="compositionally biased region" description="Basic and acidic residues" evidence="2">
    <location>
        <begin position="359"/>
        <end position="389"/>
    </location>
</feature>
<protein>
    <submittedName>
        <fullName evidence="4">Lipoxygenase homology domain-containing protein 1</fullName>
    </submittedName>
</protein>
<reference evidence="4 5" key="1">
    <citation type="journal article" date="2021" name="Elife">
        <title>Chloroplast acquisition without the gene transfer in kleptoplastic sea slugs, Plakobranchus ocellatus.</title>
        <authorList>
            <person name="Maeda T."/>
            <person name="Takahashi S."/>
            <person name="Yoshida T."/>
            <person name="Shimamura S."/>
            <person name="Takaki Y."/>
            <person name="Nagai Y."/>
            <person name="Toyoda A."/>
            <person name="Suzuki Y."/>
            <person name="Arimoto A."/>
            <person name="Ishii H."/>
            <person name="Satoh N."/>
            <person name="Nishiyama T."/>
            <person name="Hasebe M."/>
            <person name="Maruyama T."/>
            <person name="Minagawa J."/>
            <person name="Obokata J."/>
            <person name="Shigenobu S."/>
        </authorList>
    </citation>
    <scope>NUCLEOTIDE SEQUENCE [LARGE SCALE GENOMIC DNA]</scope>
</reference>
<accession>A0AAV4ELJ8</accession>
<dbReference type="PROSITE" id="PS50095">
    <property type="entry name" value="PLAT"/>
    <property type="match status" value="4"/>
</dbReference>
<feature type="compositionally biased region" description="Basic and acidic residues" evidence="2">
    <location>
        <begin position="838"/>
        <end position="860"/>
    </location>
</feature>
<name>A0AAV4ELJ8_9GAST</name>
<feature type="compositionally biased region" description="Basic and acidic residues" evidence="2">
    <location>
        <begin position="901"/>
        <end position="922"/>
    </location>
</feature>
<sequence length="922" mass="101185">MASASVVRKSAVHVLSNSSPCWVGNEEKRDEQVEITLPVISSRPSTVAVPTSEFPDFPVTRGQWSVETLTGTDGTMGDISDAVVIFCGSKGESSPVSLTDKRENPFQAGMMDKFELSLSEDVGDVIKMRIGFEDNLQPKSWHLKRIHFEDVDTKDTFWSSFTRPIAVNETSDGWTEFPVVWPGVFILPVVRYHVTVSTADSPGAGTDQAIMVKLDGQMGSTGYRRLQDSTQGKQHFQQGQTDSFMIEAVSLLTLDSITIGHFSGNPGDGWFLLRVTVKPENEEDAYVFVCNRWLDAGQDDGETVRTLYPGGGDDGSSALPTARSPHKEEEREEINNTPIEAITVAPVAGKRRSSPSPDPFREQEKMSERHEEKSSEIKPETPPKSETPKPKVGAWRVYTVTAPEADSGTEANVSLTVFGTNGQLGPLSLESEEQDCFQPGKTDQFDIFLDQDLIGPLKKIRLEHDNAGQSAGWRVSRLILENQVSQDKHEFNVDRWLSFDAENGDIVYEAGVDSQDGPALESCQYLVKTVTEALENAGTEANVHITLVGSQGDSGKRTLKNSSGSNKKFLEGKTDSFILEAVDLGDLQKVIVGHDGGSEPDAAWGLQCVMVRKVDPHIRESSVFPYGKSITGGVENQVTITVSEKTKMDVEDADAPKADHLLEKVSNEETNHNEEEKVLDQPPSEDTEEIKAEEEQEESGTIDQDMEEETGGGQEEAPKEENADVDMEEEPAQKPDAEQNEAPNEDAPEPEEGELRLQLPETARTDQVGTQRTEDEGYDESVVIPTGDDSTYRTEGTDGDHAGASHAEDTEREQPSAGMYTASDDGETARDVPQSEQPTERESDPIDRENPEEEPARPAEAENVDTAESNENVSEETPKSDNNSKAYENDNTNMEEEDDKVESNVDGKNTDSNEKPVEADAN</sequence>
<dbReference type="Pfam" id="PF01477">
    <property type="entry name" value="PLAT"/>
    <property type="match status" value="4"/>
</dbReference>
<feature type="compositionally biased region" description="Acidic residues" evidence="2">
    <location>
        <begin position="683"/>
        <end position="710"/>
    </location>
</feature>
<dbReference type="InterPro" id="IPR036392">
    <property type="entry name" value="PLAT/LH2_dom_sf"/>
</dbReference>